<proteinExistence type="predicted"/>
<evidence type="ECO:0000313" key="2">
    <source>
        <dbReference type="EMBL" id="BEG98113.1"/>
    </source>
</evidence>
<feature type="region of interest" description="Disordered" evidence="1">
    <location>
        <begin position="407"/>
        <end position="448"/>
    </location>
</feature>
<organism evidence="2 3">
    <name type="scientific">Bacteroides sedimenti</name>
    <dbReference type="NCBI Taxonomy" id="2136147"/>
    <lineage>
        <taxon>Bacteria</taxon>
        <taxon>Pseudomonadati</taxon>
        <taxon>Bacteroidota</taxon>
        <taxon>Bacteroidia</taxon>
        <taxon>Bacteroidales</taxon>
        <taxon>Bacteroidaceae</taxon>
        <taxon>Bacteroides</taxon>
    </lineage>
</organism>
<dbReference type="NCBIfam" id="TIGR01537">
    <property type="entry name" value="portal_HK97"/>
    <property type="match status" value="1"/>
</dbReference>
<feature type="compositionally biased region" description="Basic and acidic residues" evidence="1">
    <location>
        <begin position="407"/>
        <end position="427"/>
    </location>
</feature>
<reference evidence="2 3" key="1">
    <citation type="submission" date="2023-04" db="EMBL/GenBank/DDBJ databases">
        <title>Draft genome sequence of acteroides sedimenti strain YN3PY1.</title>
        <authorList>
            <person name="Yoshida N."/>
        </authorList>
    </citation>
    <scope>NUCLEOTIDE SEQUENCE [LARGE SCALE GENOMIC DNA]</scope>
    <source>
        <strain evidence="2 3">YN3PY1</strain>
    </source>
</reference>
<evidence type="ECO:0000313" key="3">
    <source>
        <dbReference type="Proteomes" id="UP001496674"/>
    </source>
</evidence>
<dbReference type="InterPro" id="IPR006427">
    <property type="entry name" value="Portal_HK97"/>
</dbReference>
<dbReference type="InterPro" id="IPR006944">
    <property type="entry name" value="Phage/GTA_portal"/>
</dbReference>
<accession>A0ABN6Z6X1</accession>
<name>A0ABN6Z6X1_9BACE</name>
<dbReference type="Proteomes" id="UP001496674">
    <property type="component" value="Chromosome"/>
</dbReference>
<protein>
    <submittedName>
        <fullName evidence="2">Portal protein</fullName>
    </submittedName>
</protein>
<dbReference type="EMBL" id="AP028055">
    <property type="protein sequence ID" value="BEG98113.1"/>
    <property type="molecule type" value="Genomic_DNA"/>
</dbReference>
<dbReference type="Pfam" id="PF04860">
    <property type="entry name" value="Phage_portal"/>
    <property type="match status" value="1"/>
</dbReference>
<keyword evidence="3" id="KW-1185">Reference proteome</keyword>
<gene>
    <name evidence="2" type="ORF">BSYN_03780</name>
</gene>
<sequence>MKLFGLEISLRRRRDAPELRYISSDDPFLNEYFDLIGSGAANNINVTSGDSAMSLATVFRCVSILSGTIASLPLEIRRKKSRHYEVDTEHELYPIFSWMASGRQTFYELLENAIIEMYNEGNAYILIKRKRGEVSELVLCNRGSVNYDKFTHTYRIHDWVNGINGVYEAWQVIHLKNKSIDGGYTGVSTISYAARTMNVTANADQQTLNELKGGNRMKGFVTGGDIASGMGKYQDKQTDIVKERLKAELAAGENIMRLPAGVDFRQLSITPADAQLLETRKFSVFEICRFYGVHPDKVFAEASSNYKASENSQVSFLTDTLQPVLAKIEAEFSAKLIPKNLIGKYRIKFDISALYQVDLDTKSKYYKQMQEIGAFTTNEIRQKENLPPVDGGDIAFVSCNIAPIDSAKIRGEKPEDSSAEGKKEPPEKPITGKNEEKDKKVEENEAET</sequence>
<evidence type="ECO:0000256" key="1">
    <source>
        <dbReference type="SAM" id="MobiDB-lite"/>
    </source>
</evidence>
<feature type="compositionally biased region" description="Basic and acidic residues" evidence="1">
    <location>
        <begin position="433"/>
        <end position="448"/>
    </location>
</feature>